<feature type="signal peptide" evidence="1">
    <location>
        <begin position="1"/>
        <end position="32"/>
    </location>
</feature>
<proteinExistence type="evidence at transcript level"/>
<feature type="chain" id="PRO_5003447362" description="Secreted protein" evidence="1">
    <location>
        <begin position="33"/>
        <end position="74"/>
    </location>
</feature>
<evidence type="ECO:0000313" key="2">
    <source>
        <dbReference type="EMBL" id="AEO36304.1"/>
    </source>
</evidence>
<evidence type="ECO:0000256" key="1">
    <source>
        <dbReference type="SAM" id="SignalP"/>
    </source>
</evidence>
<evidence type="ECO:0008006" key="3">
    <source>
        <dbReference type="Google" id="ProtNLM"/>
    </source>
</evidence>
<accession>G3MS36</accession>
<dbReference type="AlphaFoldDB" id="G3MS36"/>
<keyword evidence="1" id="KW-0732">Signal</keyword>
<reference evidence="2" key="1">
    <citation type="journal article" date="2011" name="PLoS ONE">
        <title>A deep insight into the sialotranscriptome of the gulf coast tick, Amblyomma maculatum.</title>
        <authorList>
            <person name="Karim S."/>
            <person name="Singh P."/>
            <person name="Ribeiro J.M."/>
        </authorList>
    </citation>
    <scope>NUCLEOTIDE SEQUENCE</scope>
    <source>
        <tissue evidence="2">Salivary gland</tissue>
    </source>
</reference>
<sequence length="74" mass="8349">MGRFGMQSHLVYAIVFLLCVQNLFLSVNGCFANQPQKKSTSPPCVGEFCDWIGRCWGGCHCKGRNPWCSGYCFY</sequence>
<name>G3MS36_AMBMU</name>
<dbReference type="EMBL" id="JO844687">
    <property type="protein sequence ID" value="AEO36304.1"/>
    <property type="molecule type" value="mRNA"/>
</dbReference>
<protein>
    <recommendedName>
        <fullName evidence="3">Secreted protein</fullName>
    </recommendedName>
</protein>
<organism evidence="2">
    <name type="scientific">Amblyomma maculatum</name>
    <name type="common">Gulf Coast tick</name>
    <dbReference type="NCBI Taxonomy" id="34609"/>
    <lineage>
        <taxon>Eukaryota</taxon>
        <taxon>Metazoa</taxon>
        <taxon>Ecdysozoa</taxon>
        <taxon>Arthropoda</taxon>
        <taxon>Chelicerata</taxon>
        <taxon>Arachnida</taxon>
        <taxon>Acari</taxon>
        <taxon>Parasitiformes</taxon>
        <taxon>Ixodida</taxon>
        <taxon>Ixodoidea</taxon>
        <taxon>Ixodidae</taxon>
        <taxon>Amblyomminae</taxon>
        <taxon>Amblyomma</taxon>
    </lineage>
</organism>